<organism evidence="2 3">
    <name type="scientific">Mycolicibacterium aurum</name>
    <name type="common">Mycobacterium aurum</name>
    <dbReference type="NCBI Taxonomy" id="1791"/>
    <lineage>
        <taxon>Bacteria</taxon>
        <taxon>Bacillati</taxon>
        <taxon>Actinomycetota</taxon>
        <taxon>Actinomycetes</taxon>
        <taxon>Mycobacteriales</taxon>
        <taxon>Mycobacteriaceae</taxon>
        <taxon>Mycolicibacterium</taxon>
    </lineage>
</organism>
<dbReference type="Gene3D" id="3.40.960.10">
    <property type="entry name" value="VSR Endonuclease"/>
    <property type="match status" value="1"/>
</dbReference>
<dbReference type="SUPFAM" id="SSF52980">
    <property type="entry name" value="Restriction endonuclease-like"/>
    <property type="match status" value="1"/>
</dbReference>
<accession>A0A3S4RMJ4</accession>
<dbReference type="Pfam" id="PF18741">
    <property type="entry name" value="MTES_1575"/>
    <property type="match status" value="1"/>
</dbReference>
<feature type="domain" description="Restriction endonuclease type II-like" evidence="1">
    <location>
        <begin position="204"/>
        <end position="271"/>
    </location>
</feature>
<dbReference type="GO" id="GO:0016874">
    <property type="term" value="F:ligase activity"/>
    <property type="evidence" value="ECO:0007669"/>
    <property type="project" value="UniProtKB-KW"/>
</dbReference>
<reference evidence="2 3" key="1">
    <citation type="submission" date="2018-12" db="EMBL/GenBank/DDBJ databases">
        <authorList>
            <consortium name="Pathogen Informatics"/>
        </authorList>
    </citation>
    <scope>NUCLEOTIDE SEQUENCE [LARGE SCALE GENOMIC DNA]</scope>
    <source>
        <strain evidence="2 3">NCTC10437</strain>
    </source>
</reference>
<dbReference type="STRING" id="1791.GCA_001049355_02428"/>
<evidence type="ECO:0000313" key="3">
    <source>
        <dbReference type="Proteomes" id="UP000279306"/>
    </source>
</evidence>
<dbReference type="InterPro" id="IPR011335">
    <property type="entry name" value="Restrct_endonuc-II-like"/>
</dbReference>
<keyword evidence="3" id="KW-1185">Reference proteome</keyword>
<dbReference type="AlphaFoldDB" id="A0A3S4RMJ4"/>
<dbReference type="InterPro" id="IPR049468">
    <property type="entry name" value="Restrct_endonuc-II-like_dom"/>
</dbReference>
<dbReference type="KEGG" id="mauu:NCTC10437_00665"/>
<dbReference type="EMBL" id="LR134356">
    <property type="protein sequence ID" value="VEG51555.1"/>
    <property type="molecule type" value="Genomic_DNA"/>
</dbReference>
<sequence length="305" mass="33309">MATEALASGAVTRRELARDYSRLFRNVYVRTGEKLTAKDRAVAAWLWSGRSATLAGLSAAAVQGSRYVDPSAPAELIRAHRRAPEGIQVHSDSVSDGDIRRLGALSVTTPARTAFDLGRRMSLVDAVIQIDALLNATGCSVDDVLAVARRNPGARGVRRAVTALSVADAGAESPPETTTRLMIMAAGLPRPETQIPVRESGCVYRLDMGWRDPLVAVEYDGQQHWTDPVQRAHDIERLEFLASLGWTIIRVSWTQLRNQPQTVINRAAKALKMTPSVQISHASLASCVQQLHTRRDRPTSALQYV</sequence>
<gene>
    <name evidence="2" type="ORF">NCTC10437_00665</name>
</gene>
<keyword evidence="2" id="KW-0436">Ligase</keyword>
<evidence type="ECO:0000259" key="1">
    <source>
        <dbReference type="Pfam" id="PF18741"/>
    </source>
</evidence>
<dbReference type="Proteomes" id="UP000279306">
    <property type="component" value="Chromosome"/>
</dbReference>
<proteinExistence type="predicted"/>
<evidence type="ECO:0000313" key="2">
    <source>
        <dbReference type="EMBL" id="VEG51555.1"/>
    </source>
</evidence>
<protein>
    <submittedName>
        <fullName evidence="2">Cullin, a subunit of E3 ubiquitin ligase</fullName>
    </submittedName>
</protein>
<name>A0A3S4RMJ4_MYCAU</name>